<evidence type="ECO:0000313" key="2">
    <source>
        <dbReference type="EMBL" id="MCQ4614176.1"/>
    </source>
</evidence>
<comment type="caution">
    <text evidence="2">The sequence shown here is derived from an EMBL/GenBank/DDBJ whole genome shotgun (WGS) entry which is preliminary data.</text>
</comment>
<dbReference type="EMBL" id="JAGPYW010000004">
    <property type="protein sequence ID" value="MCQ4614176.1"/>
    <property type="molecule type" value="Genomic_DNA"/>
</dbReference>
<dbReference type="AlphaFoldDB" id="A0ABD4TS59"/>
<organism evidence="2 3">
    <name type="scientific">Corynebacterium pseudogenitalium</name>
    <dbReference type="NCBI Taxonomy" id="38303"/>
    <lineage>
        <taxon>Bacteria</taxon>
        <taxon>Bacillati</taxon>
        <taxon>Actinomycetota</taxon>
        <taxon>Actinomycetes</taxon>
        <taxon>Mycobacteriales</taxon>
        <taxon>Corynebacteriaceae</taxon>
        <taxon>Corynebacterium</taxon>
    </lineage>
</organism>
<dbReference type="Pfam" id="PF13274">
    <property type="entry name" value="SocA_Panacea"/>
    <property type="match status" value="1"/>
</dbReference>
<gene>
    <name evidence="2" type="ORF">KBX22_05450</name>
</gene>
<name>A0ABD4TS59_9CORY</name>
<evidence type="ECO:0000259" key="1">
    <source>
        <dbReference type="Pfam" id="PF13274"/>
    </source>
</evidence>
<sequence length="148" mass="17157">MSTRMALEIAHWFVAWAEQMDSDLSQLKLQKLLYYAQGEHIVSTGTKLFSDEIQAWQHGPVVADVYQATKQYGRNPIDPDTFIPEDFDWDDYADIQDELVAVWRKYGIYSAWALREKTHSEKPWREAFYAGKNVEITEAALKEFFGAA</sequence>
<proteinExistence type="predicted"/>
<evidence type="ECO:0000313" key="3">
    <source>
        <dbReference type="Proteomes" id="UP001205080"/>
    </source>
</evidence>
<reference evidence="2 3" key="1">
    <citation type="submission" date="2021-04" db="EMBL/GenBank/DDBJ databases">
        <title>Corynebacterium genitalium sp. nov. and Corynebacterium genitalium sp. nov., two new species of the genus Corynebacterium.</title>
        <authorList>
            <person name="Jaen-Luchoro D."/>
            <person name="Pinyeiro-Iglesias B."/>
            <person name="Al-Shaer S."/>
            <person name="Karlsson R."/>
            <person name="Gonzales-Siles L."/>
            <person name="Cardew S."/>
            <person name="Jensie-Markopolous S."/>
            <person name="Ohlen M."/>
            <person name="Inganas E."/>
            <person name="Moore E.R.B."/>
        </authorList>
    </citation>
    <scope>NUCLEOTIDE SEQUENCE [LARGE SCALE GENOMIC DNA]</scope>
    <source>
        <strain evidence="2 3">CCUG 55013</strain>
    </source>
</reference>
<dbReference type="Proteomes" id="UP001205080">
    <property type="component" value="Unassembled WGS sequence"/>
</dbReference>
<accession>A0ABD4TS59</accession>
<feature type="domain" description="Antitoxin SocA-like Panacea" evidence="1">
    <location>
        <begin position="29"/>
        <end position="124"/>
    </location>
</feature>
<dbReference type="InterPro" id="IPR025272">
    <property type="entry name" value="SocA_Panacea"/>
</dbReference>
<protein>
    <submittedName>
        <fullName evidence="2">SocA family protein</fullName>
    </submittedName>
</protein>